<dbReference type="Pfam" id="PF01963">
    <property type="entry name" value="TraB_PrgY_gumN"/>
    <property type="match status" value="1"/>
</dbReference>
<name>A0A1M4S7G0_9GAMM</name>
<dbReference type="RefSeq" id="WP_072754681.1">
    <property type="nucleotide sequence ID" value="NZ_FQUK01000001.1"/>
</dbReference>
<sequence length="343" mass="37259">MHKRWMSGVMVGVLLLSACLPVCAQQAPASDGIRTEAPVVVQGEQPGPGLWLVRSGSHELYILGTLTPLPARMQWQTAQVQRVLANAQEVIRPPGVRLDADVGIFRGLLLLPRLLAARDNPDDKTLRDVVPPATYARWQVLKARYLGNDAGVEKRRPLFAAQALYVAAIKKNGLALTDPSTAVIEAAIKQHHPKVTVVEHTIVVKDIKSLLKEWSRTTLDDQACFDNTLAWIETDLDAMRARANAWATGDVAALRTLPPPYRWEACRNAVTEAGIGKRLGFADAYAQVRKKWLDAASAALAANRVSFAVLPLTDLLGPDGYLAALQAKGYTVLAPDADDASDE</sequence>
<protein>
    <submittedName>
        <fullName evidence="2">Uncharacterized conserved protein YbaP, TraB family</fullName>
    </submittedName>
</protein>
<dbReference type="AlphaFoldDB" id="A0A1M4S7G0"/>
<feature type="chain" id="PRO_5009907281" evidence="1">
    <location>
        <begin position="25"/>
        <end position="343"/>
    </location>
</feature>
<dbReference type="Proteomes" id="UP000242857">
    <property type="component" value="Unassembled WGS sequence"/>
</dbReference>
<accession>A0A1M4S7G0</accession>
<dbReference type="EMBL" id="FQUK01000001">
    <property type="protein sequence ID" value="SHE28143.1"/>
    <property type="molecule type" value="Genomic_DNA"/>
</dbReference>
<evidence type="ECO:0000313" key="2">
    <source>
        <dbReference type="EMBL" id="SHE28143.1"/>
    </source>
</evidence>
<gene>
    <name evidence="2" type="ORF">SAMN02745204_00113</name>
</gene>
<reference evidence="3" key="1">
    <citation type="submission" date="2016-11" db="EMBL/GenBank/DDBJ databases">
        <authorList>
            <person name="Varghese N."/>
            <person name="Submissions S."/>
        </authorList>
    </citation>
    <scope>NUCLEOTIDE SEQUENCE [LARGE SCALE GENOMIC DNA]</scope>
    <source>
        <strain evidence="3">DSM 14834</strain>
    </source>
</reference>
<keyword evidence="3" id="KW-1185">Reference proteome</keyword>
<dbReference type="CDD" id="cd14788">
    <property type="entry name" value="GumN"/>
    <property type="match status" value="1"/>
</dbReference>
<evidence type="ECO:0000313" key="3">
    <source>
        <dbReference type="Proteomes" id="UP000242857"/>
    </source>
</evidence>
<feature type="signal peptide" evidence="1">
    <location>
        <begin position="1"/>
        <end position="24"/>
    </location>
</feature>
<keyword evidence="1" id="KW-0732">Signal</keyword>
<organism evidence="2 3">
    <name type="scientific">Thermomonas hydrothermalis</name>
    <dbReference type="NCBI Taxonomy" id="213588"/>
    <lineage>
        <taxon>Bacteria</taxon>
        <taxon>Pseudomonadati</taxon>
        <taxon>Pseudomonadota</taxon>
        <taxon>Gammaproteobacteria</taxon>
        <taxon>Lysobacterales</taxon>
        <taxon>Lysobacteraceae</taxon>
        <taxon>Thermomonas</taxon>
    </lineage>
</organism>
<dbReference type="OrthoDB" id="8743055at2"/>
<proteinExistence type="predicted"/>
<dbReference type="PROSITE" id="PS51257">
    <property type="entry name" value="PROKAR_LIPOPROTEIN"/>
    <property type="match status" value="1"/>
</dbReference>
<dbReference type="InterPro" id="IPR002816">
    <property type="entry name" value="TraB/PrgY/GumN_fam"/>
</dbReference>
<evidence type="ECO:0000256" key="1">
    <source>
        <dbReference type="SAM" id="SignalP"/>
    </source>
</evidence>
<dbReference type="STRING" id="213588.SAMN02745204_00113"/>